<dbReference type="PANTHER" id="PTHR11709:SF145">
    <property type="entry name" value="LCC1"/>
    <property type="match status" value="1"/>
</dbReference>
<dbReference type="InterPro" id="IPR011706">
    <property type="entry name" value="Cu-oxidase_C"/>
</dbReference>
<sequence length="638" mass="70490">MKFATPTTCLALLAPLSRTTTAWSFSKSPGGPTYGESGLAPVIQELGKVSKRQSDGSTVTPYQQNGWSKWGTLGYGALYSWMGGKTPWGGIDTVNFNPFTASKQITGTQTRTYVLAVGECDVRPDGVIKRHALCVNGQFPGPLIEANYGDTLVITVKNNLKNEGTAMHWHGFLQTSNCLNDGVPGIQQCPIAPGQSYTYTMKAELYGSAWYHSHYSGQYAGGVVGPIVIYGPDNLRHDFDIGPIMLHEWYRDDYMTTIRGLFRPLAQGGPVHPEANSNLINGKMRFDCSKTSLDCAVASYAKFSFTSGKIHKMRLMNVGAGVVQKFAIDGHIMTVIANDYMPIVPYNTSMISLGVGQRADVLVYGSGKPGEKYWIRTNLIQCSFNDGLQTEARAVVYYENADTNTLPSEPFNWGPTNSSAPQLCGNDPLINTVPSFRIRAAEPDVTQRFDIRAGSNGTNIVYTFGNRTFRANFNAPLYWKVLNNTIHEVPKERNLWSVGNANTVRVVIYNYNDQGHPIHYHGHNMQILAVGMREWDGTVVRAANPQRRDVQMMPPATKDGIPSFLVVQWTVDNPGVWPLHCHFAWHSSMGLVINVMEKTDDARQRLVGAGRQIRQTCDGWNDWIKKTGPLLTGIDSGL</sequence>
<protein>
    <submittedName>
        <fullName evidence="9">Oxidoreductase ptaK</fullName>
    </submittedName>
</protein>
<dbReference type="AlphaFoldDB" id="A0A9Q8P813"/>
<comment type="similarity">
    <text evidence="1">Belongs to the multicopper oxidase family.</text>
</comment>
<dbReference type="EMBL" id="CP090166">
    <property type="protein sequence ID" value="UJO16710.1"/>
    <property type="molecule type" value="Genomic_DNA"/>
</dbReference>
<reference evidence="9" key="2">
    <citation type="journal article" date="2022" name="Microb. Genom.">
        <title>A chromosome-scale genome assembly of the tomato pathogen Cladosporium fulvum reveals a compartmentalized genome architecture and the presence of a dispensable chromosome.</title>
        <authorList>
            <person name="Zaccaron A.Z."/>
            <person name="Chen L.H."/>
            <person name="Samaras A."/>
            <person name="Stergiopoulos I."/>
        </authorList>
    </citation>
    <scope>NUCLEOTIDE SEQUENCE</scope>
    <source>
        <strain evidence="9">Race5_Kim</strain>
    </source>
</reference>
<dbReference type="Pfam" id="PF00394">
    <property type="entry name" value="Cu-oxidase"/>
    <property type="match status" value="1"/>
</dbReference>
<feature type="signal peptide" evidence="5">
    <location>
        <begin position="1"/>
        <end position="22"/>
    </location>
</feature>
<keyword evidence="2" id="KW-0479">Metal-binding</keyword>
<feature type="chain" id="PRO_5040291444" evidence="5">
    <location>
        <begin position="23"/>
        <end position="638"/>
    </location>
</feature>
<dbReference type="CDD" id="cd13854">
    <property type="entry name" value="CuRO_1_MaLCC_like"/>
    <property type="match status" value="1"/>
</dbReference>
<feature type="domain" description="Plastocyanin-like" evidence="7">
    <location>
        <begin position="469"/>
        <end position="600"/>
    </location>
</feature>
<evidence type="ECO:0000256" key="3">
    <source>
        <dbReference type="ARBA" id="ARBA00023002"/>
    </source>
</evidence>
<dbReference type="GO" id="GO:0005507">
    <property type="term" value="F:copper ion binding"/>
    <property type="evidence" value="ECO:0007669"/>
    <property type="project" value="InterPro"/>
</dbReference>
<evidence type="ECO:0000259" key="6">
    <source>
        <dbReference type="Pfam" id="PF00394"/>
    </source>
</evidence>
<evidence type="ECO:0000313" key="9">
    <source>
        <dbReference type="EMBL" id="UJO16710.1"/>
    </source>
</evidence>
<dbReference type="OrthoDB" id="2121828at2759"/>
<dbReference type="KEGG" id="ffu:CLAFUR5_05131"/>
<name>A0A9Q8P813_PASFU</name>
<evidence type="ECO:0000259" key="8">
    <source>
        <dbReference type="Pfam" id="PF07732"/>
    </source>
</evidence>
<evidence type="ECO:0000256" key="2">
    <source>
        <dbReference type="ARBA" id="ARBA00022723"/>
    </source>
</evidence>
<evidence type="ECO:0000313" key="10">
    <source>
        <dbReference type="Proteomes" id="UP000756132"/>
    </source>
</evidence>
<dbReference type="RefSeq" id="XP_047761076.1">
    <property type="nucleotide sequence ID" value="XM_047904279.1"/>
</dbReference>
<dbReference type="InterPro" id="IPR045087">
    <property type="entry name" value="Cu-oxidase_fam"/>
</dbReference>
<evidence type="ECO:0000259" key="7">
    <source>
        <dbReference type="Pfam" id="PF07731"/>
    </source>
</evidence>
<dbReference type="InterPro" id="IPR001117">
    <property type="entry name" value="Cu-oxidase_2nd"/>
</dbReference>
<dbReference type="InterPro" id="IPR008972">
    <property type="entry name" value="Cupredoxin"/>
</dbReference>
<dbReference type="GeneID" id="71985009"/>
<accession>A0A9Q8P813</accession>
<dbReference type="Pfam" id="PF07732">
    <property type="entry name" value="Cu-oxidase_3"/>
    <property type="match status" value="1"/>
</dbReference>
<dbReference type="GO" id="GO:0016491">
    <property type="term" value="F:oxidoreductase activity"/>
    <property type="evidence" value="ECO:0007669"/>
    <property type="project" value="UniProtKB-KW"/>
</dbReference>
<evidence type="ECO:0000256" key="4">
    <source>
        <dbReference type="ARBA" id="ARBA00023008"/>
    </source>
</evidence>
<proteinExistence type="inferred from homology"/>
<keyword evidence="3" id="KW-0560">Oxidoreductase</keyword>
<feature type="domain" description="Plastocyanin-like" evidence="6">
    <location>
        <begin position="243"/>
        <end position="400"/>
    </location>
</feature>
<evidence type="ECO:0000256" key="1">
    <source>
        <dbReference type="ARBA" id="ARBA00010609"/>
    </source>
</evidence>
<keyword evidence="5" id="KW-0732">Signal</keyword>
<gene>
    <name evidence="9" type="ORF">CLAFUR5_05131</name>
</gene>
<dbReference type="PROSITE" id="PS00080">
    <property type="entry name" value="MULTICOPPER_OXIDASE2"/>
    <property type="match status" value="1"/>
</dbReference>
<dbReference type="SUPFAM" id="SSF49503">
    <property type="entry name" value="Cupredoxins"/>
    <property type="match status" value="3"/>
</dbReference>
<dbReference type="PANTHER" id="PTHR11709">
    <property type="entry name" value="MULTI-COPPER OXIDASE"/>
    <property type="match status" value="1"/>
</dbReference>
<feature type="domain" description="Plastocyanin-like" evidence="8">
    <location>
        <begin position="119"/>
        <end position="232"/>
    </location>
</feature>
<evidence type="ECO:0000256" key="5">
    <source>
        <dbReference type="SAM" id="SignalP"/>
    </source>
</evidence>
<dbReference type="CDD" id="cd13901">
    <property type="entry name" value="CuRO_3_MaLCC_like"/>
    <property type="match status" value="1"/>
</dbReference>
<dbReference type="InterPro" id="IPR002355">
    <property type="entry name" value="Cu_oxidase_Cu_BS"/>
</dbReference>
<dbReference type="Pfam" id="PF07731">
    <property type="entry name" value="Cu-oxidase_2"/>
    <property type="match status" value="1"/>
</dbReference>
<reference evidence="9" key="1">
    <citation type="submission" date="2021-12" db="EMBL/GenBank/DDBJ databases">
        <authorList>
            <person name="Zaccaron A."/>
            <person name="Stergiopoulos I."/>
        </authorList>
    </citation>
    <scope>NUCLEOTIDE SEQUENCE</scope>
    <source>
        <strain evidence="9">Race5_Kim</strain>
    </source>
</reference>
<organism evidence="9 10">
    <name type="scientific">Passalora fulva</name>
    <name type="common">Tomato leaf mold</name>
    <name type="synonym">Cladosporium fulvum</name>
    <dbReference type="NCBI Taxonomy" id="5499"/>
    <lineage>
        <taxon>Eukaryota</taxon>
        <taxon>Fungi</taxon>
        <taxon>Dikarya</taxon>
        <taxon>Ascomycota</taxon>
        <taxon>Pezizomycotina</taxon>
        <taxon>Dothideomycetes</taxon>
        <taxon>Dothideomycetidae</taxon>
        <taxon>Mycosphaerellales</taxon>
        <taxon>Mycosphaerellaceae</taxon>
        <taxon>Fulvia</taxon>
    </lineage>
</organism>
<dbReference type="InterPro" id="IPR011707">
    <property type="entry name" value="Cu-oxidase-like_N"/>
</dbReference>
<dbReference type="Gene3D" id="2.60.40.420">
    <property type="entry name" value="Cupredoxins - blue copper proteins"/>
    <property type="match status" value="3"/>
</dbReference>
<keyword evidence="4" id="KW-0186">Copper</keyword>
<keyword evidence="10" id="KW-1185">Reference proteome</keyword>
<dbReference type="Proteomes" id="UP000756132">
    <property type="component" value="Chromosome 4"/>
</dbReference>